<keyword evidence="10" id="KW-0548">Nucleotidyltransferase</keyword>
<evidence type="ECO:0000259" key="14">
    <source>
        <dbReference type="Pfam" id="PF26216"/>
    </source>
</evidence>
<keyword evidence="8" id="KW-0344">Guanine-nucleotide releasing factor</keyword>
<dbReference type="InterPro" id="IPR058865">
    <property type="entry name" value="GDPGP1_C"/>
</dbReference>
<keyword evidence="9" id="KW-0808">Transferase</keyword>
<dbReference type="EC" id="2.7.7.78" evidence="5"/>
<evidence type="ECO:0000259" key="15">
    <source>
        <dbReference type="Pfam" id="PF26217"/>
    </source>
</evidence>
<evidence type="ECO:0000256" key="12">
    <source>
        <dbReference type="ARBA" id="ARBA00022801"/>
    </source>
</evidence>
<dbReference type="EMBL" id="JALJOU010000009">
    <property type="protein sequence ID" value="KAK9841948.1"/>
    <property type="molecule type" value="Genomic_DNA"/>
</dbReference>
<evidence type="ECO:0000256" key="3">
    <source>
        <dbReference type="ARBA" id="ARBA00004496"/>
    </source>
</evidence>
<feature type="domain" description="GDPGP1-like C-terminal" evidence="14">
    <location>
        <begin position="222"/>
        <end position="363"/>
    </location>
</feature>
<keyword evidence="7" id="KW-0963">Cytoplasm</keyword>
<evidence type="ECO:0000256" key="4">
    <source>
        <dbReference type="ARBA" id="ARBA00006451"/>
    </source>
</evidence>
<evidence type="ECO:0000256" key="1">
    <source>
        <dbReference type="ARBA" id="ARBA00000063"/>
    </source>
</evidence>
<dbReference type="GO" id="GO:0005085">
    <property type="term" value="F:guanyl-nucleotide exchange factor activity"/>
    <property type="evidence" value="ECO:0007669"/>
    <property type="project" value="UniProtKB-KW"/>
</dbReference>
<dbReference type="GO" id="GO:0006006">
    <property type="term" value="P:glucose metabolic process"/>
    <property type="evidence" value="ECO:0007669"/>
    <property type="project" value="TreeGrafter"/>
</dbReference>
<evidence type="ECO:0000313" key="16">
    <source>
        <dbReference type="EMBL" id="KAK9841948.1"/>
    </source>
</evidence>
<dbReference type="GO" id="GO:0016787">
    <property type="term" value="F:hydrolase activity"/>
    <property type="evidence" value="ECO:0007669"/>
    <property type="project" value="UniProtKB-KW"/>
</dbReference>
<dbReference type="Pfam" id="PF26217">
    <property type="entry name" value="GDPGP1_N"/>
    <property type="match status" value="1"/>
</dbReference>
<keyword evidence="17" id="KW-1185">Reference proteome</keyword>
<feature type="compositionally biased region" description="Acidic residues" evidence="13">
    <location>
        <begin position="1"/>
        <end position="10"/>
    </location>
</feature>
<comment type="similarity">
    <text evidence="4">Belongs to the GDPGP1 family.</text>
</comment>
<evidence type="ECO:0000256" key="10">
    <source>
        <dbReference type="ARBA" id="ARBA00022695"/>
    </source>
</evidence>
<name>A0AAW1S8D3_9CHLO</name>
<evidence type="ECO:0000256" key="2">
    <source>
        <dbReference type="ARBA" id="ARBA00003049"/>
    </source>
</evidence>
<keyword evidence="11" id="KW-0547">Nucleotide-binding</keyword>
<dbReference type="GO" id="GO:0000166">
    <property type="term" value="F:nucleotide binding"/>
    <property type="evidence" value="ECO:0007669"/>
    <property type="project" value="UniProtKB-KW"/>
</dbReference>
<feature type="region of interest" description="Disordered" evidence="13">
    <location>
        <begin position="1"/>
        <end position="40"/>
    </location>
</feature>
<evidence type="ECO:0000256" key="5">
    <source>
        <dbReference type="ARBA" id="ARBA00012507"/>
    </source>
</evidence>
<dbReference type="Pfam" id="PF26216">
    <property type="entry name" value="GDPGP1_C"/>
    <property type="match status" value="1"/>
</dbReference>
<protein>
    <recommendedName>
        <fullName evidence="6">GDP-D-glucose phosphorylase 1</fullName>
        <ecNumber evidence="5">2.7.7.78</ecNumber>
    </recommendedName>
</protein>
<dbReference type="Proteomes" id="UP001445335">
    <property type="component" value="Unassembled WGS sequence"/>
</dbReference>
<feature type="domain" description="GDPGP1-like N-terminal" evidence="15">
    <location>
        <begin position="43"/>
        <end position="214"/>
    </location>
</feature>
<sequence length="368" mass="39761">MVVPDNDVDDPSAWLSGSSDGEGELDARVPSPPGSSTGAGSLLDTVVIAQWEDRAEQGLFRYDVTACPTKVVPGAFGFIAQFNEGRGSKKRPTEFCVDKVVQPFDAKKFNFTKALQKEVLFQFEARPGGGAIDYEPLAPAGPSPNLVFINVSPIEYGHVLLVPRALSSLPQVVDTEALLLALQFCHQADNPYFRLAFNSLGAYGTINHLHFQAYYLAVPFAVERAPTVALRGLKRRRGVHMSALAQYPVRGLVFEAGDALGDLAAVVGDACARLTAANVPHNLFVVDCGQRLFLFPNGFALAKAQGRVPEDLLATQVDPAAFEISGHIIFKRGEDYEAASQASVWRLLEHASLSEAEFLATARLALDF</sequence>
<evidence type="ECO:0000256" key="7">
    <source>
        <dbReference type="ARBA" id="ARBA00022490"/>
    </source>
</evidence>
<organism evidence="16 17">
    <name type="scientific">Elliptochloris bilobata</name>
    <dbReference type="NCBI Taxonomy" id="381761"/>
    <lineage>
        <taxon>Eukaryota</taxon>
        <taxon>Viridiplantae</taxon>
        <taxon>Chlorophyta</taxon>
        <taxon>core chlorophytes</taxon>
        <taxon>Trebouxiophyceae</taxon>
        <taxon>Trebouxiophyceae incertae sedis</taxon>
        <taxon>Elliptochloris clade</taxon>
        <taxon>Elliptochloris</taxon>
    </lineage>
</organism>
<evidence type="ECO:0000256" key="6">
    <source>
        <dbReference type="ARBA" id="ARBA00018857"/>
    </source>
</evidence>
<comment type="caution">
    <text evidence="16">The sequence shown here is derived from an EMBL/GenBank/DDBJ whole genome shotgun (WGS) entry which is preliminary data.</text>
</comment>
<evidence type="ECO:0000256" key="8">
    <source>
        <dbReference type="ARBA" id="ARBA00022658"/>
    </source>
</evidence>
<dbReference type="AlphaFoldDB" id="A0AAW1S8D3"/>
<dbReference type="GO" id="GO:0080048">
    <property type="term" value="F:GDP-D-glucose phosphorylase activity"/>
    <property type="evidence" value="ECO:0007669"/>
    <property type="project" value="UniProtKB-EC"/>
</dbReference>
<evidence type="ECO:0000313" key="17">
    <source>
        <dbReference type="Proteomes" id="UP001445335"/>
    </source>
</evidence>
<keyword evidence="12" id="KW-0378">Hydrolase</keyword>
<evidence type="ECO:0000256" key="9">
    <source>
        <dbReference type="ARBA" id="ARBA00022679"/>
    </source>
</evidence>
<accession>A0AAW1S8D3</accession>
<dbReference type="PANTHER" id="PTHR20884">
    <property type="entry name" value="GDP-D-GLUCOSE PHOSPHORYLASE 1"/>
    <property type="match status" value="1"/>
</dbReference>
<evidence type="ECO:0000256" key="11">
    <source>
        <dbReference type="ARBA" id="ARBA00022741"/>
    </source>
</evidence>
<reference evidence="16 17" key="1">
    <citation type="journal article" date="2024" name="Nat. Commun.">
        <title>Phylogenomics reveals the evolutionary origins of lichenization in chlorophyte algae.</title>
        <authorList>
            <person name="Puginier C."/>
            <person name="Libourel C."/>
            <person name="Otte J."/>
            <person name="Skaloud P."/>
            <person name="Haon M."/>
            <person name="Grisel S."/>
            <person name="Petersen M."/>
            <person name="Berrin J.G."/>
            <person name="Delaux P.M."/>
            <person name="Dal Grande F."/>
            <person name="Keller J."/>
        </authorList>
    </citation>
    <scope>NUCLEOTIDE SEQUENCE [LARGE SCALE GENOMIC DNA]</scope>
    <source>
        <strain evidence="16 17">SAG 245.80</strain>
    </source>
</reference>
<comment type="subcellular location">
    <subcellularLocation>
        <location evidence="3">Cytoplasm</location>
    </subcellularLocation>
</comment>
<comment type="function">
    <text evidence="2">Specific and highly efficient GDP-D-glucose phosphorylase regulating the levels of GDP-D-glucose in cells.</text>
</comment>
<dbReference type="InterPro" id="IPR026506">
    <property type="entry name" value="GDPGP"/>
</dbReference>
<proteinExistence type="inferred from homology"/>
<gene>
    <name evidence="16" type="ORF">WJX81_000367</name>
</gene>
<comment type="catalytic activity">
    <reaction evidence="1">
        <text>GDP-alpha-D-glucose + phosphate = alpha-D-glucose 1-phosphate + GDP + H(+)</text>
        <dbReference type="Rhea" id="RHEA:30387"/>
        <dbReference type="ChEBI" id="CHEBI:15378"/>
        <dbReference type="ChEBI" id="CHEBI:43474"/>
        <dbReference type="ChEBI" id="CHEBI:58189"/>
        <dbReference type="ChEBI" id="CHEBI:58601"/>
        <dbReference type="ChEBI" id="CHEBI:62230"/>
        <dbReference type="EC" id="2.7.7.78"/>
    </reaction>
</comment>
<dbReference type="GO" id="GO:0005737">
    <property type="term" value="C:cytoplasm"/>
    <property type="evidence" value="ECO:0007669"/>
    <property type="project" value="UniProtKB-SubCell"/>
</dbReference>
<dbReference type="PANTHER" id="PTHR20884:SF8">
    <property type="entry name" value="GDP-D-GLUCOSE PHOSPHORYLASE 1"/>
    <property type="match status" value="1"/>
</dbReference>
<evidence type="ECO:0000256" key="13">
    <source>
        <dbReference type="SAM" id="MobiDB-lite"/>
    </source>
</evidence>
<dbReference type="InterPro" id="IPR058866">
    <property type="entry name" value="GDPGP1_N"/>
</dbReference>